<evidence type="ECO:0000259" key="7">
    <source>
        <dbReference type="PROSITE" id="PS50828"/>
    </source>
</evidence>
<dbReference type="Proteomes" id="UP000294404">
    <property type="component" value="Chromosome"/>
</dbReference>
<dbReference type="InterPro" id="IPR036063">
    <property type="entry name" value="Smr_dom_sf"/>
</dbReference>
<comment type="subunit">
    <text evidence="6">Associates with collided ribosomes, but not with correctly translating polysomes.</text>
</comment>
<keyword evidence="4 6" id="KW-0378">Hydrolase</keyword>
<dbReference type="RefSeq" id="WP_154027108.1">
    <property type="nucleotide sequence ID" value="NZ_LR217695.1"/>
</dbReference>
<dbReference type="PANTHER" id="PTHR35562">
    <property type="entry name" value="DNA ENDONUCLEASE SMRA-RELATED"/>
    <property type="match status" value="1"/>
</dbReference>
<evidence type="ECO:0000256" key="2">
    <source>
        <dbReference type="ARBA" id="ARBA00022730"/>
    </source>
</evidence>
<dbReference type="PANTHER" id="PTHR35562:SF1">
    <property type="entry name" value="UPF0115 PROTEIN YFCN"/>
    <property type="match status" value="1"/>
</dbReference>
<dbReference type="GO" id="GO:0019843">
    <property type="term" value="F:rRNA binding"/>
    <property type="evidence" value="ECO:0007669"/>
    <property type="project" value="UniProtKB-UniRule"/>
</dbReference>
<keyword evidence="3 6" id="KW-0255">Endonuclease</keyword>
<protein>
    <recommendedName>
        <fullName evidence="6">Ribosome rescue factor SmrB</fullName>
        <ecNumber evidence="6">3.1.-.-</ecNumber>
    </recommendedName>
</protein>
<evidence type="ECO:0000256" key="5">
    <source>
        <dbReference type="ARBA" id="ARBA00022884"/>
    </source>
</evidence>
<evidence type="ECO:0000256" key="6">
    <source>
        <dbReference type="HAMAP-Rule" id="MF_01042"/>
    </source>
</evidence>
<dbReference type="PROSITE" id="PS50828">
    <property type="entry name" value="SMR"/>
    <property type="match status" value="1"/>
</dbReference>
<dbReference type="EC" id="3.1.-.-" evidence="6"/>
<dbReference type="HAMAP" id="MF_01042">
    <property type="entry name" value="SmrB"/>
    <property type="match status" value="1"/>
</dbReference>
<evidence type="ECO:0000313" key="9">
    <source>
        <dbReference type="Proteomes" id="UP000294404"/>
    </source>
</evidence>
<organism evidence="8 9">
    <name type="scientific">Buchnera aphidicola</name>
    <name type="common">Cinara cuneomaculata</name>
    <dbReference type="NCBI Taxonomy" id="1660040"/>
    <lineage>
        <taxon>Bacteria</taxon>
        <taxon>Pseudomonadati</taxon>
        <taxon>Pseudomonadota</taxon>
        <taxon>Gammaproteobacteria</taxon>
        <taxon>Enterobacterales</taxon>
        <taxon>Erwiniaceae</taxon>
        <taxon>Buchnera</taxon>
    </lineage>
</organism>
<sequence>MKKNNSINLNKKETFLHYMKGVKRIIQDKIYHLDVNNNNQHTVHNKDIYTQEAHSYYFKSLTNEHKYSLHDNPICFVRNLNYNFNLKKLKRGEYIPEIILDLHGMNLYQARKELGKLITICHQEKFFCASILHGHGKKILKKYIPFWLSKHPDILAFHQAPKIFGYDAAILVVIKNDDLQ</sequence>
<accession>A0A451CY16</accession>
<dbReference type="AlphaFoldDB" id="A0A451CY16"/>
<dbReference type="InterPro" id="IPR022990">
    <property type="entry name" value="SmrB-like"/>
</dbReference>
<dbReference type="GO" id="GO:0072344">
    <property type="term" value="P:rescue of stalled ribosome"/>
    <property type="evidence" value="ECO:0007669"/>
    <property type="project" value="UniProtKB-UniRule"/>
</dbReference>
<feature type="domain" description="Smr" evidence="7">
    <location>
        <begin position="100"/>
        <end position="175"/>
    </location>
</feature>
<dbReference type="Gene3D" id="3.30.1370.110">
    <property type="match status" value="1"/>
</dbReference>
<keyword evidence="2 6" id="KW-0699">rRNA-binding</keyword>
<keyword evidence="5 6" id="KW-0694">RNA-binding</keyword>
<comment type="function">
    <text evidence="6">Acts as a ribosome collision sensor. Detects stalled/collided disomes (pairs of ribosomes where the leading ribosome is stalled and a second ribosome has collided with it) and endonucleolytically cleaves mRNA at the 5' boundary of the stalled ribosome. Stalled/collided disomes form a new interface (primarily via the 30S subunits) that binds SmrB. Cleaved mRNA becomes available for tmRNA ligation, leading to ribosomal subunit dissociation and rescue of stalled ribosomes.</text>
</comment>
<evidence type="ECO:0000256" key="1">
    <source>
        <dbReference type="ARBA" id="ARBA00022722"/>
    </source>
</evidence>
<dbReference type="GO" id="GO:0016787">
    <property type="term" value="F:hydrolase activity"/>
    <property type="evidence" value="ECO:0007669"/>
    <property type="project" value="UniProtKB-KW"/>
</dbReference>
<evidence type="ECO:0000313" key="8">
    <source>
        <dbReference type="EMBL" id="VFP78048.1"/>
    </source>
</evidence>
<dbReference type="EMBL" id="LR217695">
    <property type="protein sequence ID" value="VFP78048.1"/>
    <property type="molecule type" value="Genomic_DNA"/>
</dbReference>
<dbReference type="OrthoDB" id="5795446at2"/>
<dbReference type="NCBIfam" id="NF003432">
    <property type="entry name" value="PRK04946.1"/>
    <property type="match status" value="1"/>
</dbReference>
<dbReference type="GO" id="GO:0004521">
    <property type="term" value="F:RNA endonuclease activity"/>
    <property type="evidence" value="ECO:0007669"/>
    <property type="project" value="UniProtKB-UniRule"/>
</dbReference>
<keyword evidence="1 6" id="KW-0540">Nuclease</keyword>
<proteinExistence type="inferred from homology"/>
<dbReference type="SMART" id="SM00463">
    <property type="entry name" value="SMR"/>
    <property type="match status" value="1"/>
</dbReference>
<name>A0A451CY16_9GAMM</name>
<comment type="similarity">
    <text evidence="6">Belongs to the SmrB family.</text>
</comment>
<dbReference type="Pfam" id="PF01713">
    <property type="entry name" value="Smr"/>
    <property type="match status" value="1"/>
</dbReference>
<reference evidence="8 9" key="1">
    <citation type="submission" date="2019-02" db="EMBL/GenBank/DDBJ databases">
        <authorList>
            <person name="Manzano-Marin A."/>
            <person name="Manzano-Marin A."/>
        </authorList>
    </citation>
    <scope>NUCLEOTIDE SEQUENCE [LARGE SCALE GENOMIC DNA]</scope>
    <source>
        <strain evidence="8 9">BuCicuneomaculata</strain>
    </source>
</reference>
<dbReference type="SUPFAM" id="SSF160443">
    <property type="entry name" value="SMR domain-like"/>
    <property type="match status" value="1"/>
</dbReference>
<gene>
    <name evidence="8" type="primary">yfcN</name>
    <name evidence="6" type="synonym">smrB</name>
    <name evidence="8" type="ORF">BUCICUMA2628_068</name>
</gene>
<evidence type="ECO:0000256" key="4">
    <source>
        <dbReference type="ARBA" id="ARBA00022801"/>
    </source>
</evidence>
<evidence type="ECO:0000256" key="3">
    <source>
        <dbReference type="ARBA" id="ARBA00022759"/>
    </source>
</evidence>
<dbReference type="InterPro" id="IPR002625">
    <property type="entry name" value="Smr_dom"/>
</dbReference>